<dbReference type="EMBL" id="SRLO01000258">
    <property type="protein sequence ID" value="TNN64154.1"/>
    <property type="molecule type" value="Genomic_DNA"/>
</dbReference>
<organism evidence="1 2">
    <name type="scientific">Liparis tanakae</name>
    <name type="common">Tanaka's snailfish</name>
    <dbReference type="NCBI Taxonomy" id="230148"/>
    <lineage>
        <taxon>Eukaryota</taxon>
        <taxon>Metazoa</taxon>
        <taxon>Chordata</taxon>
        <taxon>Craniata</taxon>
        <taxon>Vertebrata</taxon>
        <taxon>Euteleostomi</taxon>
        <taxon>Actinopterygii</taxon>
        <taxon>Neopterygii</taxon>
        <taxon>Teleostei</taxon>
        <taxon>Neoteleostei</taxon>
        <taxon>Acanthomorphata</taxon>
        <taxon>Eupercaria</taxon>
        <taxon>Perciformes</taxon>
        <taxon>Cottioidei</taxon>
        <taxon>Cottales</taxon>
        <taxon>Liparidae</taxon>
        <taxon>Liparis</taxon>
    </lineage>
</organism>
<dbReference type="Proteomes" id="UP000314294">
    <property type="component" value="Unassembled WGS sequence"/>
</dbReference>
<keyword evidence="2" id="KW-1185">Reference proteome</keyword>
<name>A0A4Z2HGX8_9TELE</name>
<sequence length="193" mass="21448">MKHASPSYRLYCQKVVETLLVDGAPLGRTLGSVHGSGFAQDVLQLPQGRQDVLTEGLTHKRHKQCTKSQGYTHKVARTRGAYRCVMTEASDGSKSLQAAEIKDTDKRPPPCSYRGQPGLHGVLQVLDHLLQQQRTLVELVAIHRRLQEAGKLLPRSRKVAGLERRHPPRLPHAARVQAALGRHLTIKTNNQSQ</sequence>
<gene>
    <name evidence="1" type="ORF">EYF80_025652</name>
</gene>
<reference evidence="1 2" key="1">
    <citation type="submission" date="2019-03" db="EMBL/GenBank/DDBJ databases">
        <title>First draft genome of Liparis tanakae, snailfish: a comprehensive survey of snailfish specific genes.</title>
        <authorList>
            <person name="Kim W."/>
            <person name="Song I."/>
            <person name="Jeong J.-H."/>
            <person name="Kim D."/>
            <person name="Kim S."/>
            <person name="Ryu S."/>
            <person name="Song J.Y."/>
            <person name="Lee S.K."/>
        </authorList>
    </citation>
    <scope>NUCLEOTIDE SEQUENCE [LARGE SCALE GENOMIC DNA]</scope>
    <source>
        <tissue evidence="1">Muscle</tissue>
    </source>
</reference>
<dbReference type="AlphaFoldDB" id="A0A4Z2HGX8"/>
<accession>A0A4Z2HGX8</accession>
<protein>
    <submittedName>
        <fullName evidence="1">Uncharacterized protein</fullName>
    </submittedName>
</protein>
<evidence type="ECO:0000313" key="2">
    <source>
        <dbReference type="Proteomes" id="UP000314294"/>
    </source>
</evidence>
<evidence type="ECO:0000313" key="1">
    <source>
        <dbReference type="EMBL" id="TNN64154.1"/>
    </source>
</evidence>
<comment type="caution">
    <text evidence="1">The sequence shown here is derived from an EMBL/GenBank/DDBJ whole genome shotgun (WGS) entry which is preliminary data.</text>
</comment>
<proteinExistence type="predicted"/>